<dbReference type="Proteomes" id="UP000515204">
    <property type="component" value="Unplaced"/>
</dbReference>
<dbReference type="GO" id="GO:0005856">
    <property type="term" value="C:cytoskeleton"/>
    <property type="evidence" value="ECO:0007669"/>
    <property type="project" value="UniProtKB-SubCell"/>
</dbReference>
<evidence type="ECO:0000256" key="2">
    <source>
        <dbReference type="ARBA" id="ARBA00010305"/>
    </source>
</evidence>
<dbReference type="RefSeq" id="XP_014475113.1">
    <property type="nucleotide sequence ID" value="XM_014619627.1"/>
</dbReference>
<evidence type="ECO:0000256" key="1">
    <source>
        <dbReference type="ARBA" id="ARBA00004245"/>
    </source>
</evidence>
<gene>
    <name evidence="7" type="primary">LOC106744679</name>
</gene>
<comment type="similarity">
    <text evidence="2">Belongs to the KIF-binding protein family.</text>
</comment>
<dbReference type="AlphaFoldDB" id="A0A6P3X9Y7"/>
<dbReference type="PANTHER" id="PTHR46321">
    <property type="entry name" value="KIF1-BINDING PROTEIN"/>
    <property type="match status" value="1"/>
</dbReference>
<name>A0A6P3X9Y7_DINQU</name>
<accession>A0A6P3X9Y7</accession>
<protein>
    <recommendedName>
        <fullName evidence="3">KIF-binding protein</fullName>
    </recommendedName>
</protein>
<evidence type="ECO:0000313" key="6">
    <source>
        <dbReference type="Proteomes" id="UP000515204"/>
    </source>
</evidence>
<organism evidence="6 7">
    <name type="scientific">Dinoponera quadriceps</name>
    <name type="common">South American ant</name>
    <dbReference type="NCBI Taxonomy" id="609295"/>
    <lineage>
        <taxon>Eukaryota</taxon>
        <taxon>Metazoa</taxon>
        <taxon>Ecdysozoa</taxon>
        <taxon>Arthropoda</taxon>
        <taxon>Hexapoda</taxon>
        <taxon>Insecta</taxon>
        <taxon>Pterygota</taxon>
        <taxon>Neoptera</taxon>
        <taxon>Endopterygota</taxon>
        <taxon>Hymenoptera</taxon>
        <taxon>Apocrita</taxon>
        <taxon>Aculeata</taxon>
        <taxon>Formicoidea</taxon>
        <taxon>Formicidae</taxon>
        <taxon>Ponerinae</taxon>
        <taxon>Ponerini</taxon>
        <taxon>Dinoponera</taxon>
    </lineage>
</organism>
<reference evidence="7" key="1">
    <citation type="submission" date="2025-08" db="UniProtKB">
        <authorList>
            <consortium name="RefSeq"/>
        </authorList>
    </citation>
    <scope>IDENTIFICATION</scope>
</reference>
<evidence type="ECO:0000256" key="4">
    <source>
        <dbReference type="ARBA" id="ARBA00022490"/>
    </source>
</evidence>
<sequence length="532" mass="61948">MSSESTNDQRCKSVDLDNEIQLLQRVGRSGSTESSDRIMVDISGELVDFLSQVAKTVMDKSKNKFPQEPDEVVRTIEANMNKFSQRLKNSQNVKPDDSICLAEVYLQMSTIYHNSNFKKEKLFIGEAYLRQCVMLLRDKELDPKAILTVTLAYLELGHLWDKLNNLNNSRIFTNKVLQLYKSYTQDNNPVPVRILTTIGISVGEHSITLEKLYWHALRNLTLLSCKNIISEVEQQNIVRRMHKLLAKQLERTPSVERIEWTKDAIYLAKLFLTYDRFAEAKNHIAAAAFMMKQYFNEGRTTVDDTETLPEKEVVLNEQYNFGMNRVNICWAWYGVTLLNASMKQLLDDNMEDGPSGKASDSQFRKDSVIQLTRLLFTNLEKELQEFTAFNIDTYIKNYRDARQVFQHVLDILYEVKLYVMRYNNLELYTEFVKCTSKVHKYFACYEQDKSNRIEIYEKRVLALSNIMRSLRPEDHEYLFGYTSLELSAATSALLDIKLENLPIEDVVNSLEIKDLVRSSVRGFQLYLNHFPM</sequence>
<evidence type="ECO:0000313" key="7">
    <source>
        <dbReference type="RefSeq" id="XP_014475113.1"/>
    </source>
</evidence>
<evidence type="ECO:0000256" key="5">
    <source>
        <dbReference type="ARBA" id="ARBA00023212"/>
    </source>
</evidence>
<dbReference type="OrthoDB" id="7554758at2759"/>
<dbReference type="InterPro" id="IPR022083">
    <property type="entry name" value="KBP"/>
</dbReference>
<proteinExistence type="inferred from homology"/>
<keyword evidence="4" id="KW-0963">Cytoplasm</keyword>
<evidence type="ECO:0000256" key="3">
    <source>
        <dbReference type="ARBA" id="ARBA00016840"/>
    </source>
</evidence>
<dbReference type="GeneID" id="106744679"/>
<dbReference type="PANTHER" id="PTHR46321:SF1">
    <property type="entry name" value="KIF-BINDING PROTEIN"/>
    <property type="match status" value="1"/>
</dbReference>
<keyword evidence="6" id="KW-1185">Reference proteome</keyword>
<comment type="subcellular location">
    <subcellularLocation>
        <location evidence="1">Cytoplasm</location>
        <location evidence="1">Cytoskeleton</location>
    </subcellularLocation>
</comment>
<keyword evidence="5" id="KW-0206">Cytoskeleton</keyword>
<dbReference type="Pfam" id="PF12309">
    <property type="entry name" value="KBP_C"/>
    <property type="match status" value="1"/>
</dbReference>
<dbReference type="KEGG" id="dqu:106744679"/>